<gene>
    <name evidence="3" type="ORF">BI308_00665</name>
</gene>
<organism evidence="3 4">
    <name type="scientific">Roseofilum reptotaenium AO1-A</name>
    <dbReference type="NCBI Taxonomy" id="1925591"/>
    <lineage>
        <taxon>Bacteria</taxon>
        <taxon>Bacillati</taxon>
        <taxon>Cyanobacteriota</taxon>
        <taxon>Cyanophyceae</taxon>
        <taxon>Desertifilales</taxon>
        <taxon>Desertifilaceae</taxon>
        <taxon>Roseofilum</taxon>
    </lineage>
</organism>
<evidence type="ECO:0000313" key="4">
    <source>
        <dbReference type="Proteomes" id="UP000183940"/>
    </source>
</evidence>
<dbReference type="InterPro" id="IPR051803">
    <property type="entry name" value="TA_system_RelE-like_toxin"/>
</dbReference>
<dbReference type="AlphaFoldDB" id="A0A1L9QXX6"/>
<dbReference type="InterPro" id="IPR007712">
    <property type="entry name" value="RelE/ParE_toxin"/>
</dbReference>
<comment type="caution">
    <text evidence="3">The sequence shown here is derived from an EMBL/GenBank/DDBJ whole genome shotgun (WGS) entry which is preliminary data.</text>
</comment>
<dbReference type="PANTHER" id="PTHR33755:SF6">
    <property type="entry name" value="PLASMID STABILIZATION SYSTEM PROTEIN"/>
    <property type="match status" value="1"/>
</dbReference>
<comment type="similarity">
    <text evidence="1">Belongs to the RelE toxin family.</text>
</comment>
<dbReference type="Gene3D" id="3.30.2310.20">
    <property type="entry name" value="RelE-like"/>
    <property type="match status" value="1"/>
</dbReference>
<dbReference type="Pfam" id="PF05016">
    <property type="entry name" value="ParE_toxin"/>
    <property type="match status" value="1"/>
</dbReference>
<keyword evidence="2" id="KW-1277">Toxin-antitoxin system</keyword>
<dbReference type="STRING" id="1925591.BI308_00665"/>
<dbReference type="InterPro" id="IPR035093">
    <property type="entry name" value="RelE/ParE_toxin_dom_sf"/>
</dbReference>
<accession>A0A1L9QXX6</accession>
<keyword evidence="4" id="KW-1185">Reference proteome</keyword>
<sequence length="109" mass="12486">MNLICRFTIPASRDLEAILDYIAEYQSIDAAEKLMERVNQTCQRLAQFPGLGKRRDELWPDSRSFPVNNYLIFYRAIASSGAQPIAEGVEILRIVSGYRDLKALFEIDE</sequence>
<proteinExistence type="inferred from homology"/>
<reference evidence="3" key="1">
    <citation type="submission" date="2016-10" db="EMBL/GenBank/DDBJ databases">
        <title>CRISPR-Cas defence system in Roseofilum reptotaenium: evidence of a bacteriophage-cyanobacterium arms race in the coral black band disease.</title>
        <authorList>
            <person name="Buerger P."/>
            <person name="Wood-Charlson E.M."/>
            <person name="Weynberg K.D."/>
            <person name="Willis B."/>
            <person name="Van Oppen M.J."/>
        </authorList>
    </citation>
    <scope>NUCLEOTIDE SEQUENCE [LARGE SCALE GENOMIC DNA]</scope>
    <source>
        <strain evidence="3">AO1-A</strain>
    </source>
</reference>
<protein>
    <submittedName>
        <fullName evidence="3">Plasmid stabilization protein</fullName>
    </submittedName>
</protein>
<evidence type="ECO:0000313" key="3">
    <source>
        <dbReference type="EMBL" id="OJJ27514.1"/>
    </source>
</evidence>
<dbReference type="PANTHER" id="PTHR33755">
    <property type="entry name" value="TOXIN PARE1-RELATED"/>
    <property type="match status" value="1"/>
</dbReference>
<evidence type="ECO:0000256" key="2">
    <source>
        <dbReference type="ARBA" id="ARBA00022649"/>
    </source>
</evidence>
<name>A0A1L9QXX6_9CYAN</name>
<dbReference type="EMBL" id="MLAW01000001">
    <property type="protein sequence ID" value="OJJ27514.1"/>
    <property type="molecule type" value="Genomic_DNA"/>
</dbReference>
<dbReference type="Proteomes" id="UP000183940">
    <property type="component" value="Unassembled WGS sequence"/>
</dbReference>
<evidence type="ECO:0000256" key="1">
    <source>
        <dbReference type="ARBA" id="ARBA00006226"/>
    </source>
</evidence>